<dbReference type="AlphaFoldDB" id="A0A8J6IPU7"/>
<accession>A0A8J6IPU7</accession>
<organism evidence="2 3">
    <name type="scientific">Neobittarella massiliensis</name>
    <name type="common">ex Bilen et al. 2018</name>
    <dbReference type="NCBI Taxonomy" id="2041842"/>
    <lineage>
        <taxon>Bacteria</taxon>
        <taxon>Bacillati</taxon>
        <taxon>Bacillota</taxon>
        <taxon>Clostridia</taxon>
        <taxon>Eubacteriales</taxon>
        <taxon>Oscillospiraceae</taxon>
        <taxon>Neobittarella (ex Bilen et al. 2018)</taxon>
    </lineage>
</organism>
<sequence>MQKLRDFITAKRLYLLSVIMGGGAVLAWLLLTVSEHAISSMSGAGFLVVVLELVYFVSLAANLCLAAGAGLRLFGAKERTIPMIATFAVGIVGTLALLFNLHLVGLGFALLGGDYMAIIGAAMSLQAMAAALYFLYFAIILQVALAGYNIYNLLQLKKGKMPHQMGAPAPRFDPMTGQPIVTATQAAGGVATAAPPAVAAPGQTAQKLRAFVGSKKGKVTLGCIGGGILLLVAGGILLSVLTRTKLDLVSGVEVTFNNESGAGTAYVSKQDIDYDLNDAAVGIFVGSVTYQIEPSEGLSNGDKVTVKAVYSKETAKKAKIKVTKDTRTFKVQGLTERYGDVADLPDEVIETSDAKSEKLIKNSYDSISYAGDFAYDKDKELVGYEKVAQYLMKGEPGGYDSDVYVALYKVTVKGQKKNGYGSSATYEDLQGDFYYYTEMSGIDSDFDPDDAYVYGTYFGSWDKIETQEQAEAEIEEEYDDYTIVKGA</sequence>
<keyword evidence="3" id="KW-1185">Reference proteome</keyword>
<keyword evidence="1" id="KW-0812">Transmembrane</keyword>
<feature type="transmembrane region" description="Helical" evidence="1">
    <location>
        <begin position="83"/>
        <end position="111"/>
    </location>
</feature>
<evidence type="ECO:0000256" key="1">
    <source>
        <dbReference type="SAM" id="Phobius"/>
    </source>
</evidence>
<evidence type="ECO:0000313" key="2">
    <source>
        <dbReference type="EMBL" id="MBC3516637.1"/>
    </source>
</evidence>
<proteinExistence type="predicted"/>
<dbReference type="Proteomes" id="UP000597668">
    <property type="component" value="Unassembled WGS sequence"/>
</dbReference>
<dbReference type="EMBL" id="JACOGI010000002">
    <property type="protein sequence ID" value="MBC3516637.1"/>
    <property type="molecule type" value="Genomic_DNA"/>
</dbReference>
<feature type="transmembrane region" description="Helical" evidence="1">
    <location>
        <begin position="219"/>
        <end position="241"/>
    </location>
</feature>
<feature type="transmembrane region" description="Helical" evidence="1">
    <location>
        <begin position="43"/>
        <end position="71"/>
    </location>
</feature>
<name>A0A8J6IPU7_9FIRM</name>
<evidence type="ECO:0000313" key="3">
    <source>
        <dbReference type="Proteomes" id="UP000597668"/>
    </source>
</evidence>
<keyword evidence="1" id="KW-1133">Transmembrane helix</keyword>
<protein>
    <submittedName>
        <fullName evidence="2">Uncharacterized protein</fullName>
    </submittedName>
</protein>
<comment type="caution">
    <text evidence="2">The sequence shown here is derived from an EMBL/GenBank/DDBJ whole genome shotgun (WGS) entry which is preliminary data.</text>
</comment>
<reference evidence="2" key="1">
    <citation type="submission" date="2020-08" db="EMBL/GenBank/DDBJ databases">
        <authorList>
            <person name="Liu C."/>
            <person name="Sun Q."/>
        </authorList>
    </citation>
    <scope>NUCLEOTIDE SEQUENCE</scope>
    <source>
        <strain evidence="2">NSJ-65</strain>
    </source>
</reference>
<dbReference type="RefSeq" id="WP_186488282.1">
    <property type="nucleotide sequence ID" value="NZ_JACOGI010000002.1"/>
</dbReference>
<feature type="transmembrane region" description="Helical" evidence="1">
    <location>
        <begin position="131"/>
        <end position="151"/>
    </location>
</feature>
<gene>
    <name evidence="2" type="ORF">H8K20_09555</name>
</gene>
<feature type="transmembrane region" description="Helical" evidence="1">
    <location>
        <begin position="12"/>
        <end position="31"/>
    </location>
</feature>
<keyword evidence="1" id="KW-0472">Membrane</keyword>